<reference evidence="1 2" key="1">
    <citation type="submission" date="2019-08" db="EMBL/GenBank/DDBJ databases">
        <title>Draft genome sequences of two oriental melons (Cucumis melo L. var makuwa).</title>
        <authorList>
            <person name="Kwon S.-Y."/>
        </authorList>
    </citation>
    <scope>NUCLEOTIDE SEQUENCE [LARGE SCALE GENOMIC DNA]</scope>
    <source>
        <strain evidence="2">cv. SW 3</strain>
        <tissue evidence="1">Leaf</tissue>
    </source>
</reference>
<evidence type="ECO:0000313" key="1">
    <source>
        <dbReference type="EMBL" id="KAA0047855.1"/>
    </source>
</evidence>
<name>A0A5A7U2F7_CUCMM</name>
<dbReference type="EMBL" id="SSTE01013041">
    <property type="protein sequence ID" value="KAA0047855.1"/>
    <property type="molecule type" value="Genomic_DNA"/>
</dbReference>
<gene>
    <name evidence="1" type="ORF">E6C27_scaffold133G001200</name>
</gene>
<protein>
    <submittedName>
        <fullName evidence="1">Uncharacterized protein</fullName>
    </submittedName>
</protein>
<dbReference type="AlphaFoldDB" id="A0A5A7U2F7"/>
<organism evidence="1 2">
    <name type="scientific">Cucumis melo var. makuwa</name>
    <name type="common">Oriental melon</name>
    <dbReference type="NCBI Taxonomy" id="1194695"/>
    <lineage>
        <taxon>Eukaryota</taxon>
        <taxon>Viridiplantae</taxon>
        <taxon>Streptophyta</taxon>
        <taxon>Embryophyta</taxon>
        <taxon>Tracheophyta</taxon>
        <taxon>Spermatophyta</taxon>
        <taxon>Magnoliopsida</taxon>
        <taxon>eudicotyledons</taxon>
        <taxon>Gunneridae</taxon>
        <taxon>Pentapetalae</taxon>
        <taxon>rosids</taxon>
        <taxon>fabids</taxon>
        <taxon>Cucurbitales</taxon>
        <taxon>Cucurbitaceae</taxon>
        <taxon>Benincaseae</taxon>
        <taxon>Cucumis</taxon>
    </lineage>
</organism>
<comment type="caution">
    <text evidence="1">The sequence shown here is derived from an EMBL/GenBank/DDBJ whole genome shotgun (WGS) entry which is preliminary data.</text>
</comment>
<accession>A0A5A7U2F7</accession>
<proteinExistence type="predicted"/>
<sequence>MEEHISTKRVGNLFIVEKRLYPFKGNMPEFLMPLIRALKWKRFFQGVNMKMPDMFYNGYINTRRHPRGAKSFLLLIEQLCIKACPELEKSPQVEKTLKPLNTIPIDQSKLPSPKTLNQDVFHESFSDPIVFMEDATKEFEEGGKRKEVLEEAIDDPL</sequence>
<evidence type="ECO:0000313" key="2">
    <source>
        <dbReference type="Proteomes" id="UP000321393"/>
    </source>
</evidence>
<dbReference type="Proteomes" id="UP000321393">
    <property type="component" value="Unassembled WGS sequence"/>
</dbReference>